<comment type="subcellular location">
    <subcellularLocation>
        <location evidence="1">Membrane</location>
        <topology evidence="1">Multi-pass membrane protein</topology>
    </subcellularLocation>
</comment>
<keyword evidence="8" id="KW-1185">Reference proteome</keyword>
<proteinExistence type="inferred from homology"/>
<feature type="transmembrane region" description="Helical" evidence="6">
    <location>
        <begin position="278"/>
        <end position="295"/>
    </location>
</feature>
<feature type="transmembrane region" description="Helical" evidence="6">
    <location>
        <begin position="20"/>
        <end position="46"/>
    </location>
</feature>
<dbReference type="OrthoDB" id="106838at2"/>
<feature type="transmembrane region" description="Helical" evidence="6">
    <location>
        <begin position="163"/>
        <end position="181"/>
    </location>
</feature>
<gene>
    <name evidence="7" type="ORF">GCM10011403_24800</name>
</gene>
<comment type="caution">
    <text evidence="7">The sequence shown here is derived from an EMBL/GenBank/DDBJ whole genome shotgun (WGS) entry which is preliminary data.</text>
</comment>
<dbReference type="AlphaFoldDB" id="A0A916VJQ4"/>
<dbReference type="InterPro" id="IPR002549">
    <property type="entry name" value="AI-2E-like"/>
</dbReference>
<dbReference type="RefSeq" id="WP_068810170.1">
    <property type="nucleotide sequence ID" value="NZ_BMIY01000010.1"/>
</dbReference>
<keyword evidence="3 6" id="KW-0812">Transmembrane</keyword>
<keyword evidence="4 6" id="KW-1133">Transmembrane helix</keyword>
<feature type="transmembrane region" description="Helical" evidence="6">
    <location>
        <begin position="315"/>
        <end position="348"/>
    </location>
</feature>
<name>A0A916VJQ4_9GAMM</name>
<comment type="similarity">
    <text evidence="2">Belongs to the autoinducer-2 exporter (AI-2E) (TC 2.A.86) family.</text>
</comment>
<accession>A0A916VJQ4</accession>
<evidence type="ECO:0000256" key="2">
    <source>
        <dbReference type="ARBA" id="ARBA00009773"/>
    </source>
</evidence>
<evidence type="ECO:0000313" key="7">
    <source>
        <dbReference type="EMBL" id="GFZ80536.1"/>
    </source>
</evidence>
<dbReference type="PANTHER" id="PTHR21716:SF4">
    <property type="entry name" value="TRANSMEMBRANE PROTEIN 245"/>
    <property type="match status" value="1"/>
</dbReference>
<evidence type="ECO:0000256" key="6">
    <source>
        <dbReference type="SAM" id="Phobius"/>
    </source>
</evidence>
<evidence type="ECO:0000313" key="8">
    <source>
        <dbReference type="Proteomes" id="UP000627715"/>
    </source>
</evidence>
<reference evidence="7" key="1">
    <citation type="journal article" date="2014" name="Int. J. Syst. Evol. Microbiol.">
        <title>Complete genome sequence of Corynebacterium casei LMG S-19264T (=DSM 44701T), isolated from a smear-ripened cheese.</title>
        <authorList>
            <consortium name="US DOE Joint Genome Institute (JGI-PGF)"/>
            <person name="Walter F."/>
            <person name="Albersmeier A."/>
            <person name="Kalinowski J."/>
            <person name="Ruckert C."/>
        </authorList>
    </citation>
    <scope>NUCLEOTIDE SEQUENCE</scope>
    <source>
        <strain evidence="7">CGMCC 1.15425</strain>
    </source>
</reference>
<protein>
    <submittedName>
        <fullName evidence="7">AI-2E family transporter</fullName>
    </submittedName>
</protein>
<keyword evidence="5 6" id="KW-0472">Membrane</keyword>
<evidence type="ECO:0000256" key="5">
    <source>
        <dbReference type="ARBA" id="ARBA00023136"/>
    </source>
</evidence>
<feature type="transmembrane region" description="Helical" evidence="6">
    <location>
        <begin position="67"/>
        <end position="92"/>
    </location>
</feature>
<dbReference type="EMBL" id="BMIY01000010">
    <property type="protein sequence ID" value="GFZ80536.1"/>
    <property type="molecule type" value="Genomic_DNA"/>
</dbReference>
<feature type="transmembrane region" description="Helical" evidence="6">
    <location>
        <begin position="244"/>
        <end position="266"/>
    </location>
</feature>
<dbReference type="PANTHER" id="PTHR21716">
    <property type="entry name" value="TRANSMEMBRANE PROTEIN"/>
    <property type="match status" value="1"/>
</dbReference>
<dbReference type="GO" id="GO:0016020">
    <property type="term" value="C:membrane"/>
    <property type="evidence" value="ECO:0007669"/>
    <property type="project" value="UniProtKB-SubCell"/>
</dbReference>
<feature type="transmembrane region" description="Helical" evidence="6">
    <location>
        <begin position="221"/>
        <end position="238"/>
    </location>
</feature>
<reference evidence="7" key="2">
    <citation type="submission" date="2020-09" db="EMBL/GenBank/DDBJ databases">
        <authorList>
            <person name="Sun Q."/>
            <person name="Zhou Y."/>
        </authorList>
    </citation>
    <scope>NUCLEOTIDE SEQUENCE</scope>
    <source>
        <strain evidence="7">CGMCC 1.15425</strain>
    </source>
</reference>
<evidence type="ECO:0000256" key="1">
    <source>
        <dbReference type="ARBA" id="ARBA00004141"/>
    </source>
</evidence>
<sequence length="356" mass="38960">MSDVRPRTSKEVMERRGFMAVLALVSLAFVLVILPFWSAIFWACVMSLLFNPLQRRLVQRLNGRHSLAAFITLITGLILVVIPVIAILFGFIREGVGLYQSIESQEINPAAILERIGNAVPIIPELMQRFGIDTSNLREYLSNSAISLSRLLSQEALSLGRNTVSFTLGLGMMLYLSFFLLRDGESIVSWMRNALPMSEDRRQLLFNKFVEVSRATVKGNLVVAIVQGALGGLIFWILGISAALLWAVIMAFLSLVPAVGASLVWIPMAVYLYATGDWGAATVLVIYGAVVIGLADNVLRPILVGRDTKLPDYLVLFSTLGGISILGINGFVIGPLIAALFLSFWATFAEEFNSSS</sequence>
<evidence type="ECO:0000256" key="3">
    <source>
        <dbReference type="ARBA" id="ARBA00022692"/>
    </source>
</evidence>
<evidence type="ECO:0000256" key="4">
    <source>
        <dbReference type="ARBA" id="ARBA00022989"/>
    </source>
</evidence>
<organism evidence="7 8">
    <name type="scientific">Pseudohongiella nitratireducens</name>
    <dbReference type="NCBI Taxonomy" id="1768907"/>
    <lineage>
        <taxon>Bacteria</taxon>
        <taxon>Pseudomonadati</taxon>
        <taxon>Pseudomonadota</taxon>
        <taxon>Gammaproteobacteria</taxon>
        <taxon>Pseudomonadales</taxon>
        <taxon>Pseudohongiellaceae</taxon>
        <taxon>Pseudohongiella</taxon>
    </lineage>
</organism>
<dbReference type="Pfam" id="PF01594">
    <property type="entry name" value="AI-2E_transport"/>
    <property type="match status" value="1"/>
</dbReference>
<dbReference type="Proteomes" id="UP000627715">
    <property type="component" value="Unassembled WGS sequence"/>
</dbReference>